<dbReference type="Proteomes" id="UP000245884">
    <property type="component" value="Unassembled WGS sequence"/>
</dbReference>
<protein>
    <submittedName>
        <fullName evidence="7">MFS general substrate transporter</fullName>
    </submittedName>
</protein>
<dbReference type="GO" id="GO:0005886">
    <property type="term" value="C:plasma membrane"/>
    <property type="evidence" value="ECO:0007669"/>
    <property type="project" value="TreeGrafter"/>
</dbReference>
<dbReference type="GO" id="GO:0042908">
    <property type="term" value="P:xenobiotic transport"/>
    <property type="evidence" value="ECO:0007669"/>
    <property type="project" value="UniProtKB-ARBA"/>
</dbReference>
<comment type="subcellular location">
    <subcellularLocation>
        <location evidence="1">Membrane</location>
        <topology evidence="1">Multi-pass membrane protein</topology>
    </subcellularLocation>
</comment>
<feature type="transmembrane region" description="Helical" evidence="5">
    <location>
        <begin position="263"/>
        <end position="288"/>
    </location>
</feature>
<evidence type="ECO:0000259" key="6">
    <source>
        <dbReference type="PROSITE" id="PS50850"/>
    </source>
</evidence>
<sequence length="494" mass="54245">MYDHHEALSGKGDDGQKPTYIDWAEYEGEHPWSWPERSKWFGLGVAILFNSSTAMNATGYSTTTEQGTREFGLDDIEWLTGTTAYMVPVALAPLFLSPLSEVFGRRNLCLITIFIYTMMYLPQALAPNFASIIVGRIIQGVAGSVGNTMVGGFVADLWPKSKRSVPMSFFVLMVMTSQGIGSTACAWTVQYHSWRIIFWWQAAVALATFGVMCIWLPETRADVLLAWKAKKLTKETGRTHFAKGHDEHVSMLQTIKHNCSRPVLFFTTEPIVTSLSLWGGFVWAVVFLSLRGVKYVFAPYGLSAALKSTTLMAYAAGGLLGFFSNLHGARIYSRALAKGKARPETRLIWSMPAAVLTAAGLFWMGWTARESISIAVPIIGFIGFAWGNYIIYTSVLVYLADCFETYSSSAIACQALMRNATAGVLAVASDPLYLNLGVDKAHTMLGAIAAGLGAAPFVLYMFGPQIRKRSRVCTRLAREEEEKKAAEQGAKQVA</sequence>
<dbReference type="OrthoDB" id="5376138at2759"/>
<dbReference type="GO" id="GO:0022857">
    <property type="term" value="F:transmembrane transporter activity"/>
    <property type="evidence" value="ECO:0007669"/>
    <property type="project" value="InterPro"/>
</dbReference>
<dbReference type="GeneID" id="37026309"/>
<keyword evidence="8" id="KW-1185">Reference proteome</keyword>
<feature type="transmembrane region" description="Helical" evidence="5">
    <location>
        <begin position="78"/>
        <end position="96"/>
    </location>
</feature>
<feature type="transmembrane region" description="Helical" evidence="5">
    <location>
        <begin position="411"/>
        <end position="429"/>
    </location>
</feature>
<evidence type="ECO:0000256" key="5">
    <source>
        <dbReference type="SAM" id="Phobius"/>
    </source>
</evidence>
<dbReference type="AlphaFoldDB" id="A0A316UQJ8"/>
<gene>
    <name evidence="7" type="ORF">BDZ90DRAFT_221605</name>
</gene>
<dbReference type="SUPFAM" id="SSF103473">
    <property type="entry name" value="MFS general substrate transporter"/>
    <property type="match status" value="1"/>
</dbReference>
<reference evidence="7 8" key="1">
    <citation type="journal article" date="2018" name="Mol. Biol. Evol.">
        <title>Broad Genomic Sampling Reveals a Smut Pathogenic Ancestry of the Fungal Clade Ustilaginomycotina.</title>
        <authorList>
            <person name="Kijpornyongpan T."/>
            <person name="Mondo S.J."/>
            <person name="Barry K."/>
            <person name="Sandor L."/>
            <person name="Lee J."/>
            <person name="Lipzen A."/>
            <person name="Pangilinan J."/>
            <person name="LaButti K."/>
            <person name="Hainaut M."/>
            <person name="Henrissat B."/>
            <person name="Grigoriev I.V."/>
            <person name="Spatafora J.W."/>
            <person name="Aime M.C."/>
        </authorList>
    </citation>
    <scope>NUCLEOTIDE SEQUENCE [LARGE SCALE GENOMIC DNA]</scope>
    <source>
        <strain evidence="7 8">MCA 5214</strain>
    </source>
</reference>
<dbReference type="RefSeq" id="XP_025361193.1">
    <property type="nucleotide sequence ID" value="XM_025504486.1"/>
</dbReference>
<evidence type="ECO:0000256" key="3">
    <source>
        <dbReference type="ARBA" id="ARBA00022989"/>
    </source>
</evidence>
<dbReference type="PANTHER" id="PTHR23502:SF134">
    <property type="entry name" value="MAJOR FACILITATOR SUPERFAMILY (MFS) PROFILE DOMAIN-CONTAINING PROTEIN-RELATED"/>
    <property type="match status" value="1"/>
</dbReference>
<evidence type="ECO:0000313" key="7">
    <source>
        <dbReference type="EMBL" id="PWN26581.1"/>
    </source>
</evidence>
<dbReference type="EMBL" id="KZ819671">
    <property type="protein sequence ID" value="PWN26581.1"/>
    <property type="molecule type" value="Genomic_DNA"/>
</dbReference>
<dbReference type="PROSITE" id="PS50850">
    <property type="entry name" value="MFS"/>
    <property type="match status" value="1"/>
</dbReference>
<evidence type="ECO:0000256" key="2">
    <source>
        <dbReference type="ARBA" id="ARBA00022692"/>
    </source>
</evidence>
<dbReference type="InterPro" id="IPR036259">
    <property type="entry name" value="MFS_trans_sf"/>
</dbReference>
<dbReference type="PANTHER" id="PTHR23502">
    <property type="entry name" value="MAJOR FACILITATOR SUPERFAMILY"/>
    <property type="match status" value="1"/>
</dbReference>
<evidence type="ECO:0000313" key="8">
    <source>
        <dbReference type="Proteomes" id="UP000245884"/>
    </source>
</evidence>
<proteinExistence type="predicted"/>
<name>A0A316UQJ8_9BASI</name>
<accession>A0A316UQJ8</accession>
<feature type="transmembrane region" description="Helical" evidence="5">
    <location>
        <begin position="137"/>
        <end position="158"/>
    </location>
</feature>
<organism evidence="7 8">
    <name type="scientific">Jaminaea rosea</name>
    <dbReference type="NCBI Taxonomy" id="1569628"/>
    <lineage>
        <taxon>Eukaryota</taxon>
        <taxon>Fungi</taxon>
        <taxon>Dikarya</taxon>
        <taxon>Basidiomycota</taxon>
        <taxon>Ustilaginomycotina</taxon>
        <taxon>Exobasidiomycetes</taxon>
        <taxon>Microstromatales</taxon>
        <taxon>Microstromatales incertae sedis</taxon>
        <taxon>Jaminaea</taxon>
    </lineage>
</organism>
<feature type="transmembrane region" description="Helical" evidence="5">
    <location>
        <begin position="196"/>
        <end position="216"/>
    </location>
</feature>
<dbReference type="Pfam" id="PF07690">
    <property type="entry name" value="MFS_1"/>
    <property type="match status" value="1"/>
</dbReference>
<feature type="transmembrane region" description="Helical" evidence="5">
    <location>
        <begin position="308"/>
        <end position="326"/>
    </location>
</feature>
<evidence type="ECO:0000256" key="1">
    <source>
        <dbReference type="ARBA" id="ARBA00004141"/>
    </source>
</evidence>
<feature type="transmembrane region" description="Helical" evidence="5">
    <location>
        <begin position="372"/>
        <end position="399"/>
    </location>
</feature>
<evidence type="ECO:0000256" key="4">
    <source>
        <dbReference type="ARBA" id="ARBA00023136"/>
    </source>
</evidence>
<dbReference type="STRING" id="1569628.A0A316UQJ8"/>
<dbReference type="GO" id="GO:0140115">
    <property type="term" value="P:export across plasma membrane"/>
    <property type="evidence" value="ECO:0007669"/>
    <property type="project" value="UniProtKB-ARBA"/>
</dbReference>
<feature type="transmembrane region" description="Helical" evidence="5">
    <location>
        <begin position="170"/>
        <end position="190"/>
    </location>
</feature>
<dbReference type="Gene3D" id="1.20.1250.20">
    <property type="entry name" value="MFS general substrate transporter like domains"/>
    <property type="match status" value="1"/>
</dbReference>
<feature type="transmembrane region" description="Helical" evidence="5">
    <location>
        <begin position="441"/>
        <end position="462"/>
    </location>
</feature>
<dbReference type="InterPro" id="IPR005829">
    <property type="entry name" value="Sugar_transporter_CS"/>
</dbReference>
<keyword evidence="2 5" id="KW-0812">Transmembrane</keyword>
<feature type="transmembrane region" description="Helical" evidence="5">
    <location>
        <begin position="347"/>
        <end position="366"/>
    </location>
</feature>
<feature type="transmembrane region" description="Helical" evidence="5">
    <location>
        <begin position="108"/>
        <end position="125"/>
    </location>
</feature>
<dbReference type="PROSITE" id="PS00216">
    <property type="entry name" value="SUGAR_TRANSPORT_1"/>
    <property type="match status" value="1"/>
</dbReference>
<feature type="domain" description="Major facilitator superfamily (MFS) profile" evidence="6">
    <location>
        <begin position="42"/>
        <end position="467"/>
    </location>
</feature>
<keyword evidence="4 5" id="KW-0472">Membrane</keyword>
<dbReference type="InterPro" id="IPR011701">
    <property type="entry name" value="MFS"/>
</dbReference>
<dbReference type="InterPro" id="IPR020846">
    <property type="entry name" value="MFS_dom"/>
</dbReference>
<keyword evidence="3 5" id="KW-1133">Transmembrane helix</keyword>